<dbReference type="AlphaFoldDB" id="A0A1Q9DZL0"/>
<evidence type="ECO:0000256" key="1">
    <source>
        <dbReference type="SAM" id="Coils"/>
    </source>
</evidence>
<evidence type="ECO:0008006" key="5">
    <source>
        <dbReference type="Google" id="ProtNLM"/>
    </source>
</evidence>
<keyword evidence="2" id="KW-1133">Transmembrane helix</keyword>
<evidence type="ECO:0000313" key="3">
    <source>
        <dbReference type="EMBL" id="OLQ00615.1"/>
    </source>
</evidence>
<feature type="coiled-coil region" evidence="1">
    <location>
        <begin position="401"/>
        <end position="486"/>
    </location>
</feature>
<feature type="coiled-coil region" evidence="1">
    <location>
        <begin position="101"/>
        <end position="128"/>
    </location>
</feature>
<protein>
    <recommendedName>
        <fullName evidence="5">TLC domain-containing protein</fullName>
    </recommendedName>
</protein>
<keyword evidence="2" id="KW-0472">Membrane</keyword>
<feature type="transmembrane region" description="Helical" evidence="2">
    <location>
        <begin position="358"/>
        <end position="379"/>
    </location>
</feature>
<keyword evidence="2" id="KW-0812">Transmembrane</keyword>
<keyword evidence="4" id="KW-1185">Reference proteome</keyword>
<reference evidence="3 4" key="1">
    <citation type="submission" date="2016-02" db="EMBL/GenBank/DDBJ databases">
        <title>Genome analysis of coral dinoflagellate symbionts highlights evolutionary adaptations to a symbiotic lifestyle.</title>
        <authorList>
            <person name="Aranda M."/>
            <person name="Li Y."/>
            <person name="Liew Y.J."/>
            <person name="Baumgarten S."/>
            <person name="Simakov O."/>
            <person name="Wilson M."/>
            <person name="Piel J."/>
            <person name="Ashoor H."/>
            <person name="Bougouffa S."/>
            <person name="Bajic V.B."/>
            <person name="Ryu T."/>
            <person name="Ravasi T."/>
            <person name="Bayer T."/>
            <person name="Micklem G."/>
            <person name="Kim H."/>
            <person name="Bhak J."/>
            <person name="Lajeunesse T.C."/>
            <person name="Voolstra C.R."/>
        </authorList>
    </citation>
    <scope>NUCLEOTIDE SEQUENCE [LARGE SCALE GENOMIC DNA]</scope>
    <source>
        <strain evidence="3 4">CCMP2467</strain>
    </source>
</reference>
<accession>A0A1Q9DZL0</accession>
<sequence>MGDASHSSDVAAMRSASVGLAKDMVAAVPRSIPASPPARSLATELRQLSTALQESPDADLSTTSLASCSNSQLHRSGDAQNGRRRNLAVTGPALRDLWSSIAHLKGQCESSRRRLAQVEQRLEAQLQDRLENKGDVRERLAEIQISKPASWAAEHVQWLHCGAELGQRLGAMYFVAVALSFALCTCLFMLSIYTGAMVEQSCSRVSFFHHLAAACLGLWAHSCYRDQLGHAAFGANDQFPVAVLLQHFNLGYFLYDTVHVAVWDQKFMEHHLIAIAGYATSEIANVFGLANAVNTWITEVGSVMYSAYLLKRTDGLYLAFVLLYTASRVYFAYWSFYILGQVWRVLQEGPGDYTMPGWAPYCAATLQIALFLVNASFVATHWQKLLRRQPKTEPEKKEGTADALVEDMQSLRSRMDVLDQRRVAEASKDFEKRTAELATQLQALEHQSRVNTATFEENQRRQVTRQRRYEQGLEELSSRLSAWEEMSKTGVRALARENDVDLRMRKLEQRQEYSDTALRRLQGQVEDVLSAQSLVAEAAPGFFVEHDVEEVRVPDRGLIALEAKTSAQMQDLSSKVAALRVKLDGQLQRTAGLAERFEDQQRWESEMAGFQGHLQVARQGEAGEKLCWKNMAAV</sequence>
<evidence type="ECO:0000313" key="4">
    <source>
        <dbReference type="Proteomes" id="UP000186817"/>
    </source>
</evidence>
<evidence type="ECO:0000256" key="2">
    <source>
        <dbReference type="SAM" id="Phobius"/>
    </source>
</evidence>
<feature type="transmembrane region" description="Helical" evidence="2">
    <location>
        <begin position="316"/>
        <end position="338"/>
    </location>
</feature>
<comment type="caution">
    <text evidence="3">The sequence shown here is derived from an EMBL/GenBank/DDBJ whole genome shotgun (WGS) entry which is preliminary data.</text>
</comment>
<proteinExistence type="predicted"/>
<keyword evidence="1" id="KW-0175">Coiled coil</keyword>
<feature type="transmembrane region" description="Helical" evidence="2">
    <location>
        <begin position="171"/>
        <end position="194"/>
    </location>
</feature>
<name>A0A1Q9DZL0_SYMMI</name>
<dbReference type="Proteomes" id="UP000186817">
    <property type="component" value="Unassembled WGS sequence"/>
</dbReference>
<gene>
    <name evidence="3" type="ORF">AK812_SmicGene16719</name>
</gene>
<dbReference type="EMBL" id="LSRX01000322">
    <property type="protein sequence ID" value="OLQ00615.1"/>
    <property type="molecule type" value="Genomic_DNA"/>
</dbReference>
<organism evidence="3 4">
    <name type="scientific">Symbiodinium microadriaticum</name>
    <name type="common">Dinoflagellate</name>
    <name type="synonym">Zooxanthella microadriatica</name>
    <dbReference type="NCBI Taxonomy" id="2951"/>
    <lineage>
        <taxon>Eukaryota</taxon>
        <taxon>Sar</taxon>
        <taxon>Alveolata</taxon>
        <taxon>Dinophyceae</taxon>
        <taxon>Suessiales</taxon>
        <taxon>Symbiodiniaceae</taxon>
        <taxon>Symbiodinium</taxon>
    </lineage>
</organism>
<dbReference type="OrthoDB" id="444402at2759"/>